<dbReference type="SMART" id="SM00560">
    <property type="entry name" value="LamGL"/>
    <property type="match status" value="2"/>
</dbReference>
<protein>
    <recommendedName>
        <fullName evidence="6">LamG-like jellyroll fold domain-containing protein</fullName>
    </recommendedName>
</protein>
<comment type="similarity">
    <text evidence="1">Belongs to the polysaccharide lyase 8 family.</text>
</comment>
<evidence type="ECO:0000313" key="8">
    <source>
        <dbReference type="Proteomes" id="UP000256899"/>
    </source>
</evidence>
<name>A0A3E0U204_9GAMM</name>
<keyword evidence="8" id="KW-1185">Reference proteome</keyword>
<feature type="domain" description="LamG-like jellyroll fold" evidence="6">
    <location>
        <begin position="314"/>
        <end position="453"/>
    </location>
</feature>
<dbReference type="PANTHER" id="PTHR37322">
    <property type="match status" value="1"/>
</dbReference>
<keyword evidence="3" id="KW-1015">Disulfide bond</keyword>
<sequence length="1452" mass="162174">MKRIQRTKVATVISLLLLTPSISYADIIANEVVQLPLDENTGLQATDTSGNSNDATLQGNATWFAGKNGSALLFDGDDSHADLANDPNGQLYNLHKQDHSIAAWVKPTATLAHRSGIITRWGVHQGLFYNADQTFTFKHRIGSKTLNLNSSQAYPAGEFYHILVTIDGTNGELTLYINGQEDSKLTYAPAQSTQNFFRPWRLGVKDPNASSPAARENFAGLIDEVYFYDDVLSSTEANELWRQLGELKPLVYLKLNDNTGLTATDSSGNDNHADLYDATWVSGRNDAGISFDGVNSYVDINNVDNSALDLLHEDNYTISAWVQPTAALGHRSGVITRWGVHQGLFYNADKTFNFKHRTATGTKQVTTIESFEPGQFYHITVAVNGNEGNLSIYVNGRLAGTRDYEPGDHSTQGFFRPWRLGVKNIDASTPAARENFAGVLDEVQFFQGAASSTEALGLWQKQLEYCTLGDEAGTGTGNSTALLSDNDFVSFEQNDVPYEWQINKGKLAINSERAKHGSNALEWHWVAGDSIDVSDIQNQGLDPYAIDRTNFYQSTFRLWLYNETPLENDTMRIEFYDANDELQYFYPINLNFTGWRPASVKYRTDMSGNKNSQDLTTMKIKAPASTCRGKLLIDLVDFTAPKTLIQGGDYQVPMATTGYRNHWTDMLVYETYPKGPSVTASDAQIAESVQMKATYREKALESERSRTSGITSLADAIAKYDELGIVVDGDKVTAQVPLFGPRHIHKDFGIKSDVVDSYIMVFAREYLDNNDELSKEYFLNLVRYMLDQGFAAGSMLENMSHIGYHARGINNAILLMETPLKEAGLWQQAFDAVAWYNTLEQIWQPVSDNDSNVDHARTRVGFILGVILHIDDPDKRIQYLNGYKQHLETWLTYYSRGQNGFKPDYSGFHHNTHYPGYVYGAINSITKAVDNIASSSFAISQDKLDFLIKVVKSYNVQHANRDMPISLSGRNPFSVPSLAGSLLNLANTTGDTSFYQTYNRLFLENETTQDAGKEPNPWGFWQFNYRPMGVYRDENWVANFKGLSKYFWGSEIYKDANRFGRYQSYGSIILNYQLPDDEHSGTVTVKGSTGYTEAGWDWNKIPGTTTKHLAWADLVAAKDRQDEWNDKAFAGALRFGQQNNALLYVDHDIEGQCGIYGLDFQQRADWSPTHDGSFTFKKSMFACEGMIIALGSDINSDDSQNIIATNLFQQSLLEAPQNLVENGADISGNNYSKTLTAERNWLIDMYGTGYYVKYGGDLEVRIQNQGSPSQKYNDINNLSFGDFASAWINHGEAPLNGKYEYAILPNSSKMDMFRFAMEMQMQLSYRVLQQDSDAHIVSFGRSTKEGYVIFNPSNSIAGRYVAGSDTPVLVMAEQQGTQMALSLSNPDHNFTGKAPRWGDNQPMSVTVTVKGKWSLNQPVAEVTSFGVVGDNTEFTITTTDGKAYDLSLSQVE</sequence>
<accession>A0A3E0U204</accession>
<keyword evidence="2 5" id="KW-0732">Signal</keyword>
<dbReference type="SUPFAM" id="SSF74650">
    <property type="entry name" value="Galactose mutarotase-like"/>
    <property type="match status" value="1"/>
</dbReference>
<evidence type="ECO:0000256" key="4">
    <source>
        <dbReference type="ARBA" id="ARBA00023239"/>
    </source>
</evidence>
<dbReference type="InterPro" id="IPR011071">
    <property type="entry name" value="Lyase_8-like_C"/>
</dbReference>
<evidence type="ECO:0000256" key="3">
    <source>
        <dbReference type="ARBA" id="ARBA00023157"/>
    </source>
</evidence>
<evidence type="ECO:0000313" key="7">
    <source>
        <dbReference type="EMBL" id="REL30749.1"/>
    </source>
</evidence>
<dbReference type="InterPro" id="IPR015177">
    <property type="entry name" value="Lyase_catalyt"/>
</dbReference>
<dbReference type="GO" id="GO:0005975">
    <property type="term" value="P:carbohydrate metabolic process"/>
    <property type="evidence" value="ECO:0007669"/>
    <property type="project" value="InterPro"/>
</dbReference>
<feature type="domain" description="LamG-like jellyroll fold" evidence="6">
    <location>
        <begin position="97"/>
        <end position="235"/>
    </location>
</feature>
<feature type="chain" id="PRO_5017703650" description="LamG-like jellyroll fold domain-containing protein" evidence="5">
    <location>
        <begin position="26"/>
        <end position="1452"/>
    </location>
</feature>
<proteinExistence type="inferred from homology"/>
<dbReference type="GO" id="GO:0005576">
    <property type="term" value="C:extracellular region"/>
    <property type="evidence" value="ECO:0007669"/>
    <property type="project" value="InterPro"/>
</dbReference>
<dbReference type="SUPFAM" id="SSF49863">
    <property type="entry name" value="Hyaluronate lyase-like, C-terminal domain"/>
    <property type="match status" value="1"/>
</dbReference>
<dbReference type="Pfam" id="PF13385">
    <property type="entry name" value="Laminin_G_3"/>
    <property type="match status" value="2"/>
</dbReference>
<organism evidence="7 8">
    <name type="scientific">Thalassotalea euphylliae</name>
    <dbReference type="NCBI Taxonomy" id="1655234"/>
    <lineage>
        <taxon>Bacteria</taxon>
        <taxon>Pseudomonadati</taxon>
        <taxon>Pseudomonadota</taxon>
        <taxon>Gammaproteobacteria</taxon>
        <taxon>Alteromonadales</taxon>
        <taxon>Colwelliaceae</taxon>
        <taxon>Thalassotalea</taxon>
    </lineage>
</organism>
<dbReference type="SUPFAM" id="SSF48230">
    <property type="entry name" value="Chondroitin AC/alginate lyase"/>
    <property type="match status" value="1"/>
</dbReference>
<dbReference type="GO" id="GO:0006027">
    <property type="term" value="P:glycosaminoglycan catabolic process"/>
    <property type="evidence" value="ECO:0007669"/>
    <property type="project" value="InterPro"/>
</dbReference>
<reference evidence="8" key="1">
    <citation type="submission" date="2018-08" db="EMBL/GenBank/DDBJ databases">
        <title>Thalassotalea euphylliae genome.</title>
        <authorList>
            <person name="Summers S."/>
            <person name="Rice S.A."/>
            <person name="Freckelton M.L."/>
            <person name="Nedved B.T."/>
            <person name="Hadfield M.G."/>
        </authorList>
    </citation>
    <scope>NUCLEOTIDE SEQUENCE [LARGE SCALE GENOMIC DNA]</scope>
    <source>
        <strain evidence="8">H3</strain>
    </source>
</reference>
<comment type="caution">
    <text evidence="7">The sequence shown here is derived from an EMBL/GenBank/DDBJ whole genome shotgun (WGS) entry which is preliminary data.</text>
</comment>
<dbReference type="InterPro" id="IPR011013">
    <property type="entry name" value="Gal_mutarotase_sf_dom"/>
</dbReference>
<gene>
    <name evidence="7" type="ORF">DXX94_08480</name>
</gene>
<dbReference type="InterPro" id="IPR008979">
    <property type="entry name" value="Galactose-bd-like_sf"/>
</dbReference>
<dbReference type="InterPro" id="IPR015176">
    <property type="entry name" value="Lyase_N"/>
</dbReference>
<dbReference type="InterPro" id="IPR008929">
    <property type="entry name" value="Chondroitin_lyas"/>
</dbReference>
<dbReference type="SUPFAM" id="SSF49785">
    <property type="entry name" value="Galactose-binding domain-like"/>
    <property type="match status" value="1"/>
</dbReference>
<dbReference type="EMBL" id="QUOT01000001">
    <property type="protein sequence ID" value="REL30749.1"/>
    <property type="molecule type" value="Genomic_DNA"/>
</dbReference>
<dbReference type="Gene3D" id="2.60.120.200">
    <property type="match status" value="2"/>
</dbReference>
<evidence type="ECO:0000256" key="2">
    <source>
        <dbReference type="ARBA" id="ARBA00022729"/>
    </source>
</evidence>
<dbReference type="PANTHER" id="PTHR37322:SF3">
    <property type="entry name" value="CHONDROITIN SULFATE ABC EXOLYASE"/>
    <property type="match status" value="1"/>
</dbReference>
<dbReference type="SUPFAM" id="SSF49899">
    <property type="entry name" value="Concanavalin A-like lectins/glucanases"/>
    <property type="match status" value="2"/>
</dbReference>
<evidence type="ECO:0000256" key="5">
    <source>
        <dbReference type="SAM" id="SignalP"/>
    </source>
</evidence>
<dbReference type="InterPro" id="IPR039174">
    <property type="entry name" value="Chondroitin_ABC_lyase"/>
</dbReference>
<evidence type="ECO:0000256" key="1">
    <source>
        <dbReference type="ARBA" id="ARBA00006699"/>
    </source>
</evidence>
<dbReference type="Gene3D" id="1.50.10.100">
    <property type="entry name" value="Chondroitin AC/alginate lyase"/>
    <property type="match status" value="1"/>
</dbReference>
<evidence type="ECO:0000259" key="6">
    <source>
        <dbReference type="SMART" id="SM00560"/>
    </source>
</evidence>
<dbReference type="Pfam" id="PF02278">
    <property type="entry name" value="Lyase_8"/>
    <property type="match status" value="1"/>
</dbReference>
<dbReference type="GO" id="GO:0030246">
    <property type="term" value="F:carbohydrate binding"/>
    <property type="evidence" value="ECO:0007669"/>
    <property type="project" value="InterPro"/>
</dbReference>
<dbReference type="Gene3D" id="2.70.98.10">
    <property type="match status" value="1"/>
</dbReference>
<dbReference type="Gene3D" id="2.60.120.430">
    <property type="entry name" value="Galactose-binding lectin"/>
    <property type="match status" value="1"/>
</dbReference>
<dbReference type="Proteomes" id="UP000256899">
    <property type="component" value="Unassembled WGS sequence"/>
</dbReference>
<keyword evidence="4" id="KW-0456">Lyase</keyword>
<dbReference type="Pfam" id="PF09092">
    <property type="entry name" value="Lyase_N"/>
    <property type="match status" value="1"/>
</dbReference>
<dbReference type="Pfam" id="PF09093">
    <property type="entry name" value="Lyase_catalyt"/>
    <property type="match status" value="1"/>
</dbReference>
<dbReference type="InterPro" id="IPR014718">
    <property type="entry name" value="GH-type_carb-bd"/>
</dbReference>
<dbReference type="InterPro" id="IPR003159">
    <property type="entry name" value="Lyase_8_central_dom"/>
</dbReference>
<dbReference type="RefSeq" id="WP_116015176.1">
    <property type="nucleotide sequence ID" value="NZ_QUOT01000001.1"/>
</dbReference>
<dbReference type="Gene3D" id="2.60.220.10">
    <property type="entry name" value="Polysaccharide lyase family 8-like, C-terminal"/>
    <property type="match status" value="1"/>
</dbReference>
<feature type="signal peptide" evidence="5">
    <location>
        <begin position="1"/>
        <end position="25"/>
    </location>
</feature>
<dbReference type="GO" id="GO:0016837">
    <property type="term" value="F:carbon-oxygen lyase activity, acting on polysaccharides"/>
    <property type="evidence" value="ECO:0007669"/>
    <property type="project" value="UniProtKB-ARBA"/>
</dbReference>
<dbReference type="InterPro" id="IPR013320">
    <property type="entry name" value="ConA-like_dom_sf"/>
</dbReference>
<dbReference type="InterPro" id="IPR006558">
    <property type="entry name" value="LamG-like"/>
</dbReference>